<feature type="compositionally biased region" description="Polar residues" evidence="1">
    <location>
        <begin position="44"/>
        <end position="55"/>
    </location>
</feature>
<gene>
    <name evidence="3" type="ORF">Hgul01_05368</name>
</gene>
<keyword evidence="2" id="KW-0732">Signal</keyword>
<dbReference type="RefSeq" id="WP_345725095.1">
    <property type="nucleotide sequence ID" value="NZ_BAABRU010000060.1"/>
</dbReference>
<dbReference type="EMBL" id="BAABRU010000060">
    <property type="protein sequence ID" value="GAA5531543.1"/>
    <property type="molecule type" value="Genomic_DNA"/>
</dbReference>
<comment type="caution">
    <text evidence="3">The sequence shown here is derived from an EMBL/GenBank/DDBJ whole genome shotgun (WGS) entry which is preliminary data.</text>
</comment>
<evidence type="ECO:0008006" key="5">
    <source>
        <dbReference type="Google" id="ProtNLM"/>
    </source>
</evidence>
<feature type="region of interest" description="Disordered" evidence="1">
    <location>
        <begin position="29"/>
        <end position="57"/>
    </location>
</feature>
<reference evidence="3 4" key="1">
    <citation type="submission" date="2024-02" db="EMBL/GenBank/DDBJ databases">
        <title>Herpetosiphon gulosus NBRC 112829.</title>
        <authorList>
            <person name="Ichikawa N."/>
            <person name="Katano-Makiyama Y."/>
            <person name="Hidaka K."/>
        </authorList>
    </citation>
    <scope>NUCLEOTIDE SEQUENCE [LARGE SCALE GENOMIC DNA]</scope>
    <source>
        <strain evidence="3 4">NBRC 112829</strain>
    </source>
</reference>
<feature type="chain" id="PRO_5045789371" description="Lipoprotein" evidence="2">
    <location>
        <begin position="21"/>
        <end position="180"/>
    </location>
</feature>
<dbReference type="PROSITE" id="PS51257">
    <property type="entry name" value="PROKAR_LIPOPROTEIN"/>
    <property type="match status" value="1"/>
</dbReference>
<evidence type="ECO:0000313" key="4">
    <source>
        <dbReference type="Proteomes" id="UP001428290"/>
    </source>
</evidence>
<proteinExistence type="predicted"/>
<accession>A0ABP9X855</accession>
<evidence type="ECO:0000256" key="2">
    <source>
        <dbReference type="SAM" id="SignalP"/>
    </source>
</evidence>
<sequence>MRQTLLQRCWIVLCTLAVLGSCGPTMHPSATGGIPERDDRFTFTPLTDHTASGGTSRMPIDMLERTVQIPYRARFRGSLLALFGAPLTSSTDAESAFSYVLSVQNDRGETWIMTAYEGPTGPAFGGFMPATTDEPIRGAEALLALIESTPPADFDAVLEADDYDSRIFYGCRAGACYPVC</sequence>
<evidence type="ECO:0000256" key="1">
    <source>
        <dbReference type="SAM" id="MobiDB-lite"/>
    </source>
</evidence>
<dbReference type="Proteomes" id="UP001428290">
    <property type="component" value="Unassembled WGS sequence"/>
</dbReference>
<keyword evidence="4" id="KW-1185">Reference proteome</keyword>
<evidence type="ECO:0000313" key="3">
    <source>
        <dbReference type="EMBL" id="GAA5531543.1"/>
    </source>
</evidence>
<feature type="signal peptide" evidence="2">
    <location>
        <begin position="1"/>
        <end position="20"/>
    </location>
</feature>
<organism evidence="3 4">
    <name type="scientific">Herpetosiphon gulosus</name>
    <dbReference type="NCBI Taxonomy" id="1973496"/>
    <lineage>
        <taxon>Bacteria</taxon>
        <taxon>Bacillati</taxon>
        <taxon>Chloroflexota</taxon>
        <taxon>Chloroflexia</taxon>
        <taxon>Herpetosiphonales</taxon>
        <taxon>Herpetosiphonaceae</taxon>
        <taxon>Herpetosiphon</taxon>
    </lineage>
</organism>
<protein>
    <recommendedName>
        <fullName evidence="5">Lipoprotein</fullName>
    </recommendedName>
</protein>
<name>A0ABP9X855_9CHLR</name>